<evidence type="ECO:0000313" key="2">
    <source>
        <dbReference type="Proteomes" id="UP000242699"/>
    </source>
</evidence>
<accession>A0A2T2WTD7</accession>
<name>A0A2T2WTD7_9FIRM</name>
<dbReference type="Proteomes" id="UP000242699">
    <property type="component" value="Unassembled WGS sequence"/>
</dbReference>
<dbReference type="AlphaFoldDB" id="A0A2T2WTD7"/>
<protein>
    <submittedName>
        <fullName evidence="1">Uncharacterized protein</fullName>
    </submittedName>
</protein>
<sequence length="71" mass="8956">MWFRRRRPQIPLFMWFLALLGLRNLFRFSSWRNMSEEGKQSYRRKRHEFLRKLDEAYSVWDQPDEEVDSES</sequence>
<evidence type="ECO:0000313" key="1">
    <source>
        <dbReference type="EMBL" id="PSR25453.1"/>
    </source>
</evidence>
<comment type="caution">
    <text evidence="1">The sequence shown here is derived from an EMBL/GenBank/DDBJ whole genome shotgun (WGS) entry which is preliminary data.</text>
</comment>
<organism evidence="1 2">
    <name type="scientific">Sulfobacillus benefaciens</name>
    <dbReference type="NCBI Taxonomy" id="453960"/>
    <lineage>
        <taxon>Bacteria</taxon>
        <taxon>Bacillati</taxon>
        <taxon>Bacillota</taxon>
        <taxon>Clostridia</taxon>
        <taxon>Eubacteriales</taxon>
        <taxon>Clostridiales Family XVII. Incertae Sedis</taxon>
        <taxon>Sulfobacillus</taxon>
    </lineage>
</organism>
<dbReference type="EMBL" id="PXYT01000054">
    <property type="protein sequence ID" value="PSR25453.1"/>
    <property type="molecule type" value="Genomic_DNA"/>
</dbReference>
<proteinExistence type="predicted"/>
<reference evidence="1 2" key="1">
    <citation type="journal article" date="2014" name="BMC Genomics">
        <title>Comparison of environmental and isolate Sulfobacillus genomes reveals diverse carbon, sulfur, nitrogen, and hydrogen metabolisms.</title>
        <authorList>
            <person name="Justice N.B."/>
            <person name="Norman A."/>
            <person name="Brown C.T."/>
            <person name="Singh A."/>
            <person name="Thomas B.C."/>
            <person name="Banfield J.F."/>
        </authorList>
    </citation>
    <scope>NUCLEOTIDE SEQUENCE [LARGE SCALE GENOMIC DNA]</scope>
    <source>
        <strain evidence="1">AMDSBA1</strain>
    </source>
</reference>
<gene>
    <name evidence="1" type="ORF">C7B43_16820</name>
</gene>